<dbReference type="GO" id="GO:0005773">
    <property type="term" value="C:vacuole"/>
    <property type="evidence" value="ECO:0007669"/>
    <property type="project" value="TreeGrafter"/>
</dbReference>
<evidence type="ECO:0000256" key="2">
    <source>
        <dbReference type="ARBA" id="ARBA00022448"/>
    </source>
</evidence>
<evidence type="ECO:0000256" key="4">
    <source>
        <dbReference type="ARBA" id="ARBA00022989"/>
    </source>
</evidence>
<feature type="signal peptide" evidence="6">
    <location>
        <begin position="1"/>
        <end position="19"/>
    </location>
</feature>
<dbReference type="Proteomes" id="UP001194580">
    <property type="component" value="Unassembled WGS sequence"/>
</dbReference>
<dbReference type="PANTHER" id="PTHR10981">
    <property type="entry name" value="BATTENIN"/>
    <property type="match status" value="1"/>
</dbReference>
<evidence type="ECO:0000256" key="1">
    <source>
        <dbReference type="ARBA" id="ARBA00004127"/>
    </source>
</evidence>
<feature type="non-terminal residue" evidence="7">
    <location>
        <position position="1"/>
    </location>
</feature>
<dbReference type="InterPro" id="IPR003492">
    <property type="entry name" value="Battenin_disease_Cln3"/>
</dbReference>
<dbReference type="EMBL" id="JAAAIL010002709">
    <property type="protein sequence ID" value="KAG0255116.1"/>
    <property type="molecule type" value="Genomic_DNA"/>
</dbReference>
<evidence type="ECO:0000313" key="7">
    <source>
        <dbReference type="EMBL" id="KAG0255116.1"/>
    </source>
</evidence>
<evidence type="ECO:0000256" key="6">
    <source>
        <dbReference type="SAM" id="SignalP"/>
    </source>
</evidence>
<accession>A0AAD4D1H9</accession>
<keyword evidence="5" id="KW-0472">Membrane</keyword>
<dbReference type="GO" id="GO:0016020">
    <property type="term" value="C:membrane"/>
    <property type="evidence" value="ECO:0007669"/>
    <property type="project" value="InterPro"/>
</dbReference>
<comment type="subcellular location">
    <subcellularLocation>
        <location evidence="1">Endomembrane system</location>
        <topology evidence="1">Multi-pass membrane protein</topology>
    </subcellularLocation>
</comment>
<organism evidence="7 8">
    <name type="scientific">Linnemannia exigua</name>
    <dbReference type="NCBI Taxonomy" id="604196"/>
    <lineage>
        <taxon>Eukaryota</taxon>
        <taxon>Fungi</taxon>
        <taxon>Fungi incertae sedis</taxon>
        <taxon>Mucoromycota</taxon>
        <taxon>Mortierellomycotina</taxon>
        <taxon>Mortierellomycetes</taxon>
        <taxon>Mortierellales</taxon>
        <taxon>Mortierellaceae</taxon>
        <taxon>Linnemannia</taxon>
    </lineage>
</organism>
<keyword evidence="3" id="KW-0812">Transmembrane</keyword>
<reference evidence="7" key="1">
    <citation type="journal article" date="2020" name="Fungal Divers.">
        <title>Resolving the Mortierellaceae phylogeny through synthesis of multi-gene phylogenetics and phylogenomics.</title>
        <authorList>
            <person name="Vandepol N."/>
            <person name="Liber J."/>
            <person name="Desiro A."/>
            <person name="Na H."/>
            <person name="Kennedy M."/>
            <person name="Barry K."/>
            <person name="Grigoriev I.V."/>
            <person name="Miller A.N."/>
            <person name="O'Donnell K."/>
            <person name="Stajich J.E."/>
            <person name="Bonito G."/>
        </authorList>
    </citation>
    <scope>NUCLEOTIDE SEQUENCE</scope>
    <source>
        <strain evidence="7">NRRL 28262</strain>
    </source>
</reference>
<keyword evidence="6" id="KW-0732">Signal</keyword>
<gene>
    <name evidence="7" type="primary">BTN1</name>
    <name evidence="7" type="ORF">BGZ95_005857</name>
</gene>
<keyword evidence="8" id="KW-1185">Reference proteome</keyword>
<protein>
    <submittedName>
        <fullName evidence="7">Battenin CLN3 protein</fullName>
    </submittedName>
</protein>
<dbReference type="AlphaFoldDB" id="A0AAD4D1H9"/>
<evidence type="ECO:0000256" key="5">
    <source>
        <dbReference type="ARBA" id="ARBA00023136"/>
    </source>
</evidence>
<dbReference type="Pfam" id="PF02487">
    <property type="entry name" value="CLN3"/>
    <property type="match status" value="1"/>
</dbReference>
<proteinExistence type="predicted"/>
<evidence type="ECO:0000313" key="8">
    <source>
        <dbReference type="Proteomes" id="UP001194580"/>
    </source>
</evidence>
<dbReference type="GO" id="GO:0012505">
    <property type="term" value="C:endomembrane system"/>
    <property type="evidence" value="ECO:0007669"/>
    <property type="project" value="UniProtKB-SubCell"/>
</dbReference>
<keyword evidence="4" id="KW-1133">Transmembrane helix</keyword>
<feature type="chain" id="PRO_5041933258" evidence="6">
    <location>
        <begin position="20"/>
        <end position="54"/>
    </location>
</feature>
<dbReference type="PANTHER" id="PTHR10981:SF0">
    <property type="entry name" value="BATTENIN"/>
    <property type="match status" value="1"/>
</dbReference>
<name>A0AAD4D1H9_9FUNG</name>
<feature type="non-terminal residue" evidence="7">
    <location>
        <position position="54"/>
    </location>
</feature>
<evidence type="ECO:0000256" key="3">
    <source>
        <dbReference type="ARBA" id="ARBA00022692"/>
    </source>
</evidence>
<dbReference type="GO" id="GO:0051453">
    <property type="term" value="P:regulation of intracellular pH"/>
    <property type="evidence" value="ECO:0007669"/>
    <property type="project" value="TreeGrafter"/>
</dbReference>
<comment type="caution">
    <text evidence="7">The sequence shown here is derived from an EMBL/GenBank/DDBJ whole genome shotgun (WGS) entry which is preliminary data.</text>
</comment>
<sequence length="54" mass="5875">INNLIYVVILSAAVDLVGANVPKGVVLLADIAPSLVVKMIAPYFVHKIPYWTRV</sequence>
<keyword evidence="2" id="KW-0813">Transport</keyword>